<gene>
    <name evidence="1" type="ORF">EWU23_04780</name>
</gene>
<evidence type="ECO:0008006" key="3">
    <source>
        <dbReference type="Google" id="ProtNLM"/>
    </source>
</evidence>
<organism evidence="1 2">
    <name type="scientific">Aquirufa beregesia</name>
    <dbReference type="NCBI Taxonomy" id="2516556"/>
    <lineage>
        <taxon>Bacteria</taxon>
        <taxon>Pseudomonadati</taxon>
        <taxon>Bacteroidota</taxon>
        <taxon>Cytophagia</taxon>
        <taxon>Cytophagales</taxon>
        <taxon>Flectobacillaceae</taxon>
        <taxon>Aquirufa</taxon>
    </lineage>
</organism>
<dbReference type="SUPFAM" id="SSF52266">
    <property type="entry name" value="SGNH hydrolase"/>
    <property type="match status" value="1"/>
</dbReference>
<dbReference type="EMBL" id="SEWW01000002">
    <property type="protein sequence ID" value="NGZ43786.1"/>
    <property type="molecule type" value="Genomic_DNA"/>
</dbReference>
<reference evidence="1 2" key="1">
    <citation type="submission" date="2019-02" db="EMBL/GenBank/DDBJ databases">
        <title>Genome of a new Bacteroidetes strain.</title>
        <authorList>
            <person name="Pitt A."/>
        </authorList>
    </citation>
    <scope>NUCLEOTIDE SEQUENCE [LARGE SCALE GENOMIC DNA]</scope>
    <source>
        <strain evidence="1 2">50C-KIRBA</strain>
    </source>
</reference>
<dbReference type="RefSeq" id="WP_166229417.1">
    <property type="nucleotide sequence ID" value="NZ_CBCSIJ010000004.1"/>
</dbReference>
<protein>
    <recommendedName>
        <fullName evidence="3">DUF1574 domain-containing protein</fullName>
    </recommendedName>
</protein>
<proteinExistence type="predicted"/>
<dbReference type="Proteomes" id="UP001318301">
    <property type="component" value="Unassembled WGS sequence"/>
</dbReference>
<comment type="caution">
    <text evidence="1">The sequence shown here is derived from an EMBL/GenBank/DDBJ whole genome shotgun (WGS) entry which is preliminary data.</text>
</comment>
<accession>A0ABX0EUP4</accession>
<evidence type="ECO:0000313" key="1">
    <source>
        <dbReference type="EMBL" id="NGZ43786.1"/>
    </source>
</evidence>
<keyword evidence="2" id="KW-1185">Reference proteome</keyword>
<name>A0ABX0EUP4_9BACT</name>
<sequence>MKNFILKIVLFATPFLGILVFVNYFGDAARLFANDYEEKMAKIIGTGKYVTNFGNYDERLCQLELIRLKSVRPHTVIIGSSRTMLFNSRDFPENTLFNNSVSGASMEDIVSIYQIYKEYKKLPEKIIIGIDPWTFNDLSDQNRWMSIASYYDRFNHVESHESNELMKYKELFSFSYFQSSLKLMPKFLKGNLDPIPTTNSHNISATKLTDGGLVYDQLFRESSAKEIDNRIDEYMAGDIFSIENFKSISSKNWSNFNKLISELEQKRIEVEFIFIPYAPKVFERVKNYPMVLKTEVMVNEFAQLHKIKVLGSFNPNKLGMDKSYFYDGMHCKEEGLKKIIESKNTNK</sequence>
<evidence type="ECO:0000313" key="2">
    <source>
        <dbReference type="Proteomes" id="UP001318301"/>
    </source>
</evidence>